<accession>A0AAP0ETE9</accession>
<organism evidence="1 2">
    <name type="scientific">Stephania yunnanensis</name>
    <dbReference type="NCBI Taxonomy" id="152371"/>
    <lineage>
        <taxon>Eukaryota</taxon>
        <taxon>Viridiplantae</taxon>
        <taxon>Streptophyta</taxon>
        <taxon>Embryophyta</taxon>
        <taxon>Tracheophyta</taxon>
        <taxon>Spermatophyta</taxon>
        <taxon>Magnoliopsida</taxon>
        <taxon>Ranunculales</taxon>
        <taxon>Menispermaceae</taxon>
        <taxon>Menispermoideae</taxon>
        <taxon>Cissampelideae</taxon>
        <taxon>Stephania</taxon>
    </lineage>
</organism>
<evidence type="ECO:0000313" key="2">
    <source>
        <dbReference type="Proteomes" id="UP001420932"/>
    </source>
</evidence>
<protein>
    <submittedName>
        <fullName evidence="1">Uncharacterized protein</fullName>
    </submittedName>
</protein>
<dbReference type="EMBL" id="JBBNAF010000011">
    <property type="protein sequence ID" value="KAK9099094.1"/>
    <property type="molecule type" value="Genomic_DNA"/>
</dbReference>
<proteinExistence type="predicted"/>
<dbReference type="Proteomes" id="UP001420932">
    <property type="component" value="Unassembled WGS sequence"/>
</dbReference>
<sequence length="77" mass="9442">MKLFLKDRYGVECEQTPLLQGRKLKTRGKQYWIDFVYERFHFVFTYCEKITHKSGYYDQFIKVCLRNYTQIPCLSMP</sequence>
<reference evidence="1 2" key="1">
    <citation type="submission" date="2024-01" db="EMBL/GenBank/DDBJ databases">
        <title>Genome assemblies of Stephania.</title>
        <authorList>
            <person name="Yang L."/>
        </authorList>
    </citation>
    <scope>NUCLEOTIDE SEQUENCE [LARGE SCALE GENOMIC DNA]</scope>
    <source>
        <strain evidence="1">YNDBR</strain>
        <tissue evidence="1">Leaf</tissue>
    </source>
</reference>
<keyword evidence="2" id="KW-1185">Reference proteome</keyword>
<gene>
    <name evidence="1" type="ORF">Syun_026139</name>
</gene>
<comment type="caution">
    <text evidence="1">The sequence shown here is derived from an EMBL/GenBank/DDBJ whole genome shotgun (WGS) entry which is preliminary data.</text>
</comment>
<evidence type="ECO:0000313" key="1">
    <source>
        <dbReference type="EMBL" id="KAK9099094.1"/>
    </source>
</evidence>
<dbReference type="AlphaFoldDB" id="A0AAP0ETE9"/>
<name>A0AAP0ETE9_9MAGN</name>